<reference evidence="5" key="1">
    <citation type="submission" date="2014-03" db="EMBL/GenBank/DDBJ databases">
        <authorList>
            <person name="Aksoy S."/>
            <person name="Warren W."/>
            <person name="Wilson R.K."/>
        </authorList>
    </citation>
    <scope>NUCLEOTIDE SEQUENCE [LARGE SCALE GENOMIC DNA]</scope>
    <source>
        <strain evidence="5">IAEA</strain>
    </source>
</reference>
<feature type="coiled-coil region" evidence="1">
    <location>
        <begin position="403"/>
        <end position="437"/>
    </location>
</feature>
<organism evidence="4 5">
    <name type="scientific">Glossina pallidipes</name>
    <name type="common">Tsetse fly</name>
    <dbReference type="NCBI Taxonomy" id="7398"/>
    <lineage>
        <taxon>Eukaryota</taxon>
        <taxon>Metazoa</taxon>
        <taxon>Ecdysozoa</taxon>
        <taxon>Arthropoda</taxon>
        <taxon>Hexapoda</taxon>
        <taxon>Insecta</taxon>
        <taxon>Pterygota</taxon>
        <taxon>Neoptera</taxon>
        <taxon>Endopterygota</taxon>
        <taxon>Diptera</taxon>
        <taxon>Brachycera</taxon>
        <taxon>Muscomorpha</taxon>
        <taxon>Hippoboscoidea</taxon>
        <taxon>Glossinidae</taxon>
        <taxon>Glossina</taxon>
    </lineage>
</organism>
<keyword evidence="1" id="KW-0175">Coiled coil</keyword>
<feature type="region of interest" description="Disordered" evidence="2">
    <location>
        <begin position="351"/>
        <end position="377"/>
    </location>
</feature>
<sequence>MSKPMRTINDVTSNWIGSLNKLNSSNTPSTNLKAKTTLDEHMLNNIPPVAAHNIVEMNGNNFISPSNVITISQTPQLYFIIILFYYPIIIMRLAYIPHLIFATSLKKHYAIWGSEAATKQQKRTAWEQLTEDLTQNIGEEVTITIAKNKLRSIRKMLRKHEKTLTNHRSALWMYKFLAKEMGLMNTYRKLKAQKKRDERNIRLPNDEVISISSEDAEDCPTPNYDAESVSGLSVSSDFLGYDAQLERPIELARPIGLEIPTELEHLRELESPMELERPIKLENFIALENPIVLELPAKLENPTELERPRALENSIELGSPIKLENTIELEGPRELESLIELERPIKLESPLELESSRELENPIELEHSRELENPIELERPIKLESPIELERPRELESPASQELDILKKEIARLRKECEALKEENARLKKQEEARQSEK</sequence>
<keyword evidence="5" id="KW-1185">Reference proteome</keyword>
<accession>A0A1A9ZRE6</accession>
<keyword evidence="3" id="KW-0812">Transmembrane</keyword>
<feature type="compositionally biased region" description="Basic and acidic residues" evidence="2">
    <location>
        <begin position="354"/>
        <end position="377"/>
    </location>
</feature>
<evidence type="ECO:0000313" key="4">
    <source>
        <dbReference type="EnsemblMetazoa" id="GPAI022619-PA"/>
    </source>
</evidence>
<dbReference type="STRING" id="7398.A0A1A9ZRE6"/>
<evidence type="ECO:0000256" key="3">
    <source>
        <dbReference type="SAM" id="Phobius"/>
    </source>
</evidence>
<evidence type="ECO:0000313" key="5">
    <source>
        <dbReference type="Proteomes" id="UP000092445"/>
    </source>
</evidence>
<dbReference type="Proteomes" id="UP000092445">
    <property type="component" value="Unassembled WGS sequence"/>
</dbReference>
<proteinExistence type="predicted"/>
<dbReference type="AlphaFoldDB" id="A0A1A9ZRE6"/>
<evidence type="ECO:0000256" key="1">
    <source>
        <dbReference type="SAM" id="Coils"/>
    </source>
</evidence>
<feature type="transmembrane region" description="Helical" evidence="3">
    <location>
        <begin position="77"/>
        <end position="95"/>
    </location>
</feature>
<keyword evidence="3" id="KW-0472">Membrane</keyword>
<keyword evidence="3" id="KW-1133">Transmembrane helix</keyword>
<evidence type="ECO:0000256" key="2">
    <source>
        <dbReference type="SAM" id="MobiDB-lite"/>
    </source>
</evidence>
<dbReference type="EnsemblMetazoa" id="GPAI022619-RA">
    <property type="protein sequence ID" value="GPAI022619-PA"/>
    <property type="gene ID" value="GPAI022619"/>
</dbReference>
<reference evidence="4" key="2">
    <citation type="submission" date="2020-05" db="UniProtKB">
        <authorList>
            <consortium name="EnsemblMetazoa"/>
        </authorList>
    </citation>
    <scope>IDENTIFICATION</scope>
    <source>
        <strain evidence="4">IAEA</strain>
    </source>
</reference>
<name>A0A1A9ZRE6_GLOPL</name>
<evidence type="ECO:0008006" key="6">
    <source>
        <dbReference type="Google" id="ProtNLM"/>
    </source>
</evidence>
<protein>
    <recommendedName>
        <fullName evidence="6">MADF domain-containing protein</fullName>
    </recommendedName>
</protein>
<dbReference type="VEuPathDB" id="VectorBase:GPAI022619"/>